<gene>
    <name evidence="2" type="ORF">PG915_20190</name>
</gene>
<organism evidence="2">
    <name type="scientific">Vibrio chaetopteri</name>
    <dbReference type="NCBI Taxonomy" id="3016528"/>
    <lineage>
        <taxon>Bacteria</taxon>
        <taxon>Pseudomonadati</taxon>
        <taxon>Pseudomonadota</taxon>
        <taxon>Gammaproteobacteria</taxon>
        <taxon>Vibrionales</taxon>
        <taxon>Vibrionaceae</taxon>
        <taxon>Vibrio</taxon>
    </lineage>
</organism>
<accession>A0AAU8BLQ5</accession>
<dbReference type="RefSeq" id="WP_353498800.1">
    <property type="nucleotide sequence ID" value="NZ_CP115921.1"/>
</dbReference>
<reference evidence="2" key="1">
    <citation type="submission" date="2023-01" db="EMBL/GenBank/DDBJ databases">
        <title>Vibrio sp. CB1-14 genome sequencing.</title>
        <authorList>
            <person name="Otstavnykh N."/>
            <person name="Isaeva M."/>
            <person name="Meleshko D."/>
        </authorList>
    </citation>
    <scope>NUCLEOTIDE SEQUENCE</scope>
    <source>
        <strain evidence="2">CB1-14</strain>
    </source>
</reference>
<evidence type="ECO:0000256" key="1">
    <source>
        <dbReference type="SAM" id="SignalP"/>
    </source>
</evidence>
<sequence length="192" mass="21064">MKTGFAMMVTMLLSGLHMLVVLPVHAAMVCDSGSRSESTLPILESECPIGKGVWGKKAPSHEEQSFWIQCGFVKPGSLRTAPSQLQDTVNQPIWLKPDVGGDRCLVGPYQSFENAKQDLLALRLLPSYRDAFIRSTTQKLTTTVPQMVAKKQPPQRQDSHSSQQVVSEVAAVAITPYMIAGKHGHQDCLCLF</sequence>
<dbReference type="KEGG" id="vck:PG915_20190"/>
<keyword evidence="1" id="KW-0732">Signal</keyword>
<feature type="signal peptide" evidence="1">
    <location>
        <begin position="1"/>
        <end position="26"/>
    </location>
</feature>
<evidence type="ECO:0000313" key="2">
    <source>
        <dbReference type="EMBL" id="XCD17619.1"/>
    </source>
</evidence>
<name>A0AAU8BLQ5_9VIBR</name>
<feature type="chain" id="PRO_5043313821" evidence="1">
    <location>
        <begin position="27"/>
        <end position="192"/>
    </location>
</feature>
<dbReference type="EMBL" id="CP115921">
    <property type="protein sequence ID" value="XCD17619.1"/>
    <property type="molecule type" value="Genomic_DNA"/>
</dbReference>
<proteinExistence type="predicted"/>
<dbReference type="AlphaFoldDB" id="A0AAU8BLQ5"/>
<protein>
    <submittedName>
        <fullName evidence="2">SPOR domain-containing protein</fullName>
    </submittedName>
</protein>